<keyword evidence="3" id="KW-1185">Reference proteome</keyword>
<dbReference type="Proteomes" id="UP000015101">
    <property type="component" value="Unassembled WGS sequence"/>
</dbReference>
<dbReference type="RefSeq" id="XP_009030320.1">
    <property type="nucleotide sequence ID" value="XM_009032072.1"/>
</dbReference>
<organism evidence="2 3">
    <name type="scientific">Helobdella robusta</name>
    <name type="common">Californian leech</name>
    <dbReference type="NCBI Taxonomy" id="6412"/>
    <lineage>
        <taxon>Eukaryota</taxon>
        <taxon>Metazoa</taxon>
        <taxon>Spiralia</taxon>
        <taxon>Lophotrochozoa</taxon>
        <taxon>Annelida</taxon>
        <taxon>Clitellata</taxon>
        <taxon>Hirudinea</taxon>
        <taxon>Rhynchobdellida</taxon>
        <taxon>Glossiphoniidae</taxon>
        <taxon>Helobdella</taxon>
    </lineage>
</organism>
<dbReference type="HOGENOM" id="CLU_1688672_0_0_1"/>
<sequence length="156" mass="17793">MVVGIFLEYFAKFHEKFYLIDVLPGPSLQFQSFSSYVSESVVSSLRIVESRTDKHIHNNNNHNNNNNIDPPNNPTTKIIYKLLGTENQQLHRVEEQKMLTPTQKLLLNKISKATFIMLMYINATNAMLLAQPQPATATCNNSIDNNQNLYTTSFLS</sequence>
<dbReference type="EnsemblMetazoa" id="HelroT165506">
    <property type="protein sequence ID" value="HelroP165506"/>
    <property type="gene ID" value="HelroG165506"/>
</dbReference>
<protein>
    <submittedName>
        <fullName evidence="1 2">Uncharacterized protein</fullName>
    </submittedName>
</protein>
<accession>T1EWX8</accession>
<evidence type="ECO:0000313" key="2">
    <source>
        <dbReference type="EnsemblMetazoa" id="HelroP165506"/>
    </source>
</evidence>
<evidence type="ECO:0000313" key="1">
    <source>
        <dbReference type="EMBL" id="ESN91468.1"/>
    </source>
</evidence>
<dbReference type="InParanoid" id="T1EWX8"/>
<gene>
    <name evidence="2" type="primary">20201078</name>
    <name evidence="1" type="ORF">HELRODRAFT_165506</name>
</gene>
<reference evidence="3" key="1">
    <citation type="submission" date="2012-12" db="EMBL/GenBank/DDBJ databases">
        <authorList>
            <person name="Hellsten U."/>
            <person name="Grimwood J."/>
            <person name="Chapman J.A."/>
            <person name="Shapiro H."/>
            <person name="Aerts A."/>
            <person name="Otillar R.P."/>
            <person name="Terry A.Y."/>
            <person name="Boore J.L."/>
            <person name="Simakov O."/>
            <person name="Marletaz F."/>
            <person name="Cho S.-J."/>
            <person name="Edsinger-Gonzales E."/>
            <person name="Havlak P."/>
            <person name="Kuo D.-H."/>
            <person name="Larsson T."/>
            <person name="Lv J."/>
            <person name="Arendt D."/>
            <person name="Savage R."/>
            <person name="Osoegawa K."/>
            <person name="de Jong P."/>
            <person name="Lindberg D.R."/>
            <person name="Seaver E.C."/>
            <person name="Weisblat D.A."/>
            <person name="Putnam N.H."/>
            <person name="Grigoriev I.V."/>
            <person name="Rokhsar D.S."/>
        </authorList>
    </citation>
    <scope>NUCLEOTIDE SEQUENCE</scope>
</reference>
<dbReference type="GeneID" id="20201078"/>
<dbReference type="EMBL" id="AMQM01002076">
    <property type="status" value="NOT_ANNOTATED_CDS"/>
    <property type="molecule type" value="Genomic_DNA"/>
</dbReference>
<reference evidence="1 3" key="2">
    <citation type="journal article" date="2013" name="Nature">
        <title>Insights into bilaterian evolution from three spiralian genomes.</title>
        <authorList>
            <person name="Simakov O."/>
            <person name="Marletaz F."/>
            <person name="Cho S.J."/>
            <person name="Edsinger-Gonzales E."/>
            <person name="Havlak P."/>
            <person name="Hellsten U."/>
            <person name="Kuo D.H."/>
            <person name="Larsson T."/>
            <person name="Lv J."/>
            <person name="Arendt D."/>
            <person name="Savage R."/>
            <person name="Osoegawa K."/>
            <person name="de Jong P."/>
            <person name="Grimwood J."/>
            <person name="Chapman J.A."/>
            <person name="Shapiro H."/>
            <person name="Aerts A."/>
            <person name="Otillar R.P."/>
            <person name="Terry A.Y."/>
            <person name="Boore J.L."/>
            <person name="Grigoriev I.V."/>
            <person name="Lindberg D.R."/>
            <person name="Seaver E.C."/>
            <person name="Weisblat D.A."/>
            <person name="Putnam N.H."/>
            <person name="Rokhsar D.S."/>
        </authorList>
    </citation>
    <scope>NUCLEOTIDE SEQUENCE</scope>
</reference>
<dbReference type="AlphaFoldDB" id="T1EWX8"/>
<name>T1EWX8_HELRO</name>
<dbReference type="EMBL" id="KB097700">
    <property type="protein sequence ID" value="ESN91468.1"/>
    <property type="molecule type" value="Genomic_DNA"/>
</dbReference>
<dbReference type="CTD" id="20201078"/>
<evidence type="ECO:0000313" key="3">
    <source>
        <dbReference type="Proteomes" id="UP000015101"/>
    </source>
</evidence>
<reference evidence="2" key="3">
    <citation type="submission" date="2015-06" db="UniProtKB">
        <authorList>
            <consortium name="EnsemblMetazoa"/>
        </authorList>
    </citation>
    <scope>IDENTIFICATION</scope>
</reference>
<proteinExistence type="predicted"/>
<dbReference type="KEGG" id="hro:HELRODRAFT_165506"/>